<protein>
    <submittedName>
        <fullName evidence="1">Uncharacterized protein</fullName>
    </submittedName>
</protein>
<organism evidence="1 2">
    <name type="scientific">Ilyodon furcidens</name>
    <name type="common">goldbreast splitfin</name>
    <dbReference type="NCBI Taxonomy" id="33524"/>
    <lineage>
        <taxon>Eukaryota</taxon>
        <taxon>Metazoa</taxon>
        <taxon>Chordata</taxon>
        <taxon>Craniata</taxon>
        <taxon>Vertebrata</taxon>
        <taxon>Euteleostomi</taxon>
        <taxon>Actinopterygii</taxon>
        <taxon>Neopterygii</taxon>
        <taxon>Teleostei</taxon>
        <taxon>Neoteleostei</taxon>
        <taxon>Acanthomorphata</taxon>
        <taxon>Ovalentaria</taxon>
        <taxon>Atherinomorphae</taxon>
        <taxon>Cyprinodontiformes</taxon>
        <taxon>Goodeidae</taxon>
        <taxon>Ilyodon</taxon>
    </lineage>
</organism>
<dbReference type="EMBL" id="JAHRIQ010000419">
    <property type="protein sequence ID" value="MEQ2220568.1"/>
    <property type="molecule type" value="Genomic_DNA"/>
</dbReference>
<dbReference type="Proteomes" id="UP001482620">
    <property type="component" value="Unassembled WGS sequence"/>
</dbReference>
<reference evidence="1 2" key="1">
    <citation type="submission" date="2021-06" db="EMBL/GenBank/DDBJ databases">
        <authorList>
            <person name="Palmer J.M."/>
        </authorList>
    </citation>
    <scope>NUCLEOTIDE SEQUENCE [LARGE SCALE GENOMIC DNA]</scope>
    <source>
        <strain evidence="2">if_2019</strain>
        <tissue evidence="1">Muscle</tissue>
    </source>
</reference>
<proteinExistence type="predicted"/>
<keyword evidence="2" id="KW-1185">Reference proteome</keyword>
<accession>A0ABV0SM05</accession>
<comment type="caution">
    <text evidence="1">The sequence shown here is derived from an EMBL/GenBank/DDBJ whole genome shotgun (WGS) entry which is preliminary data.</text>
</comment>
<gene>
    <name evidence="1" type="ORF">ILYODFUR_006719</name>
</gene>
<name>A0ABV0SM05_9TELE</name>
<evidence type="ECO:0000313" key="1">
    <source>
        <dbReference type="EMBL" id="MEQ2220568.1"/>
    </source>
</evidence>
<evidence type="ECO:0000313" key="2">
    <source>
        <dbReference type="Proteomes" id="UP001482620"/>
    </source>
</evidence>
<sequence length="136" mass="15962">MQQKSSENLLASSCFRMFVVQQIPDSNLVLVVTQASCDCSRQFGPILLQPKEIKYILWLLNMTTPYWAHTHFFWEMYLILAKEKKNTDVVLLLAAVQSTYKSESQSEKLYCQVRFWAYKEFVLAKSDQHRAFYSVC</sequence>